<organism evidence="1 2">
    <name type="scientific">Pseudomonas lutea</name>
    <dbReference type="NCBI Taxonomy" id="243924"/>
    <lineage>
        <taxon>Bacteria</taxon>
        <taxon>Pseudomonadati</taxon>
        <taxon>Pseudomonadota</taxon>
        <taxon>Gammaproteobacteria</taxon>
        <taxon>Pseudomonadales</taxon>
        <taxon>Pseudomonadaceae</taxon>
        <taxon>Pseudomonas</taxon>
    </lineage>
</organism>
<dbReference type="Gene3D" id="2.60.120.260">
    <property type="entry name" value="Galactose-binding domain-like"/>
    <property type="match status" value="1"/>
</dbReference>
<gene>
    <name evidence="1" type="ORF">IFT62_14945</name>
</gene>
<reference evidence="1 2" key="1">
    <citation type="journal article" date="2020" name="FEMS Microbiol. Ecol.">
        <title>Temporal dynamics of bacterial communities during seed development and maturation.</title>
        <authorList>
            <person name="Chesneau G."/>
            <person name="Torres-Cortes G."/>
            <person name="Briand M."/>
            <person name="Darrasse A."/>
            <person name="Preveaux A."/>
            <person name="Marais C."/>
            <person name="Jacques M.A."/>
            <person name="Shade A."/>
            <person name="Barret M."/>
        </authorList>
    </citation>
    <scope>NUCLEOTIDE SEQUENCE [LARGE SCALE GENOMIC DNA]</scope>
    <source>
        <strain evidence="1 2">CFBP13723</strain>
    </source>
</reference>
<dbReference type="EMBL" id="JACYNP010000006">
    <property type="protein sequence ID" value="MBD8122519.1"/>
    <property type="molecule type" value="Genomic_DNA"/>
</dbReference>
<comment type="caution">
    <text evidence="1">The sequence shown here is derived from an EMBL/GenBank/DDBJ whole genome shotgun (WGS) entry which is preliminary data.</text>
</comment>
<evidence type="ECO:0000313" key="2">
    <source>
        <dbReference type="Proteomes" id="UP000625247"/>
    </source>
</evidence>
<sequence>MNENNLIKNGDFAGGKLEPWVASDKTVKVVEEEGRHYVRIPATYNVHQNPQVPTGPSVLEFHARTRERLDEGQAIIFIAALAIQLTDGSISLLPFAGSVTLDEWQLFTFKVPQHDAVKVTLQITPLGATDGSRLSDLKNLAVGTVEFKLFSLTPAS</sequence>
<keyword evidence="2" id="KW-1185">Reference proteome</keyword>
<proteinExistence type="predicted"/>
<protein>
    <submittedName>
        <fullName evidence="1">Uncharacterized protein</fullName>
    </submittedName>
</protein>
<dbReference type="Proteomes" id="UP000625247">
    <property type="component" value="Unassembled WGS sequence"/>
</dbReference>
<dbReference type="RefSeq" id="WP_191944689.1">
    <property type="nucleotide sequence ID" value="NZ_JACYNP010000006.1"/>
</dbReference>
<name>A0ABR9A8W7_9PSED</name>
<evidence type="ECO:0000313" key="1">
    <source>
        <dbReference type="EMBL" id="MBD8122519.1"/>
    </source>
</evidence>
<accession>A0ABR9A8W7</accession>